<dbReference type="GO" id="GO:0051604">
    <property type="term" value="P:protein maturation"/>
    <property type="evidence" value="ECO:0007669"/>
    <property type="project" value="InterPro"/>
</dbReference>
<keyword evidence="5 8" id="KW-1133">Transmembrane helix</keyword>
<keyword evidence="4 8" id="KW-0256">Endoplasmic reticulum</keyword>
<comment type="caution">
    <text evidence="12">The sequence shown here is derived from an EMBL/GenBank/DDBJ whole genome shotgun (WGS) entry which is preliminary data.</text>
</comment>
<comment type="similarity">
    <text evidence="2 8">Belongs to the lipase maturation factor family.</text>
</comment>
<dbReference type="PANTHER" id="PTHR14463:SF5">
    <property type="entry name" value="LIPASE MATURATION FACTOR 2"/>
    <property type="match status" value="1"/>
</dbReference>
<dbReference type="InterPro" id="IPR057434">
    <property type="entry name" value="LMF1/2_N"/>
</dbReference>
<feature type="compositionally biased region" description="Basic and acidic residues" evidence="9">
    <location>
        <begin position="626"/>
        <end position="640"/>
    </location>
</feature>
<evidence type="ECO:0000259" key="10">
    <source>
        <dbReference type="Pfam" id="PF06762"/>
    </source>
</evidence>
<dbReference type="OrthoDB" id="5988002at2759"/>
<dbReference type="AlphaFoldDB" id="A0A9Q0IWK2"/>
<dbReference type="InterPro" id="IPR009613">
    <property type="entry name" value="LMF"/>
</dbReference>
<feature type="domain" description="Lipase maturation factor 1/2 N-terminal" evidence="10">
    <location>
        <begin position="83"/>
        <end position="228"/>
    </location>
</feature>
<feature type="domain" description="Lipase maturation factor 1/2 C-terminal" evidence="11">
    <location>
        <begin position="385"/>
        <end position="524"/>
    </location>
</feature>
<evidence type="ECO:0000259" key="11">
    <source>
        <dbReference type="Pfam" id="PF25179"/>
    </source>
</evidence>
<comment type="subcellular location">
    <subcellularLocation>
        <location evidence="1 8">Endoplasmic reticulum membrane</location>
        <topology evidence="1 8">Multi-pass membrane protein</topology>
    </subcellularLocation>
</comment>
<evidence type="ECO:0000256" key="9">
    <source>
        <dbReference type="SAM" id="MobiDB-lite"/>
    </source>
</evidence>
<evidence type="ECO:0000313" key="12">
    <source>
        <dbReference type="EMBL" id="KAJ3612388.1"/>
    </source>
</evidence>
<evidence type="ECO:0000256" key="1">
    <source>
        <dbReference type="ARBA" id="ARBA00004477"/>
    </source>
</evidence>
<evidence type="ECO:0000256" key="8">
    <source>
        <dbReference type="RuleBase" id="RU361229"/>
    </source>
</evidence>
<feature type="transmembrane region" description="Helical" evidence="8">
    <location>
        <begin position="111"/>
        <end position="130"/>
    </location>
</feature>
<protein>
    <recommendedName>
        <fullName evidence="8">Lipase maturation factor</fullName>
    </recommendedName>
</protein>
<evidence type="ECO:0000313" key="13">
    <source>
        <dbReference type="Proteomes" id="UP001148018"/>
    </source>
</evidence>
<feature type="transmembrane region" description="Helical" evidence="8">
    <location>
        <begin position="12"/>
        <end position="29"/>
    </location>
</feature>
<gene>
    <name evidence="12" type="ORF">NHX12_020664</name>
</gene>
<sequence length="640" mass="70906">MDAVVPRSAFLWSLSLVYLLVFSSLYLQVPVRLAGLWETPSLLGLDGSHVMELLCLVGALLALGAATLAPLSGSLVFFALWAIYFSLSQLLSGPASSRRHDPMTFWLTRWLLFRLTFGSGVARLAGHSAPWWNLSAVSHMLESQVSPTPLAWWVSQLPAWVLQLATVGVLVSQVLVPLLYFAPIHCLHLGAFYIQLVYQVLSALTGSLTPLSLLTVALSFSLLDTEHLGGSCFGHAKKKRATSWLQTLVWLLTLLVELGVYVLILYITTRLFQVDVNWEAKTISSHTAFTQQQFGDVLKVTMGPTIWIAVLSLTWEVVGALLSSLCVRGCFWKLWALLQWAVFAAATVAMFAISVVPYTSMEPWSSGNVLPAVKRAHEWVKPYRLVSSYALDRRLDPAPGRPELVLEGSMDQYTWTEIHWMYKPGNVSAAPPVVAPYEARLEGLMWRAAQGQAQDSAWFSGLVLRILQGNKQVERLLQTDQAQYVFSEAPPAYLRARLYKYQFTQQDGSGPQWWRRAFVKEFLPMVHLEDQELQAILRGHGLNEKSLPQSSPTDSVLAQVLGRLRGHAESLPGPYVQWALLATVATICILKCLLPRGPGGRACGTSPVEPKAKKPKSQAASTGPQADRDPAVERSPKRRK</sequence>
<keyword evidence="6 8" id="KW-0472">Membrane</keyword>
<keyword evidence="13" id="KW-1185">Reference proteome</keyword>
<dbReference type="Pfam" id="PF25179">
    <property type="entry name" value="LMF1_C"/>
    <property type="match status" value="1"/>
</dbReference>
<name>A0A9Q0IWK2_9TELE</name>
<keyword evidence="3 8" id="KW-0812">Transmembrane</keyword>
<dbReference type="EMBL" id="JANIIK010000036">
    <property type="protein sequence ID" value="KAJ3612388.1"/>
    <property type="molecule type" value="Genomic_DNA"/>
</dbReference>
<feature type="transmembrane region" description="Helical" evidence="8">
    <location>
        <begin position="244"/>
        <end position="267"/>
    </location>
</feature>
<accession>A0A9Q0IWK2</accession>
<feature type="transmembrane region" description="Helical" evidence="8">
    <location>
        <begin position="306"/>
        <end position="327"/>
    </location>
</feature>
<reference evidence="12" key="1">
    <citation type="submission" date="2022-07" db="EMBL/GenBank/DDBJ databases">
        <title>Chromosome-level genome of Muraenolepis orangiensis.</title>
        <authorList>
            <person name="Kim J."/>
        </authorList>
    </citation>
    <scope>NUCLEOTIDE SEQUENCE</scope>
    <source>
        <strain evidence="12">KU_S4_2022</strain>
        <tissue evidence="12">Muscle</tissue>
    </source>
</reference>
<comment type="function">
    <text evidence="8">Involved in the maturation of specific proteins in the endoplasmic reticulum.</text>
</comment>
<evidence type="ECO:0000256" key="3">
    <source>
        <dbReference type="ARBA" id="ARBA00022692"/>
    </source>
</evidence>
<dbReference type="InterPro" id="IPR057433">
    <property type="entry name" value="LMF1/2_C"/>
</dbReference>
<dbReference type="Pfam" id="PF06762">
    <property type="entry name" value="LMF1"/>
    <property type="match status" value="1"/>
</dbReference>
<evidence type="ECO:0000256" key="4">
    <source>
        <dbReference type="ARBA" id="ARBA00022824"/>
    </source>
</evidence>
<organism evidence="12 13">
    <name type="scientific">Muraenolepis orangiensis</name>
    <name type="common">Patagonian moray cod</name>
    <dbReference type="NCBI Taxonomy" id="630683"/>
    <lineage>
        <taxon>Eukaryota</taxon>
        <taxon>Metazoa</taxon>
        <taxon>Chordata</taxon>
        <taxon>Craniata</taxon>
        <taxon>Vertebrata</taxon>
        <taxon>Euteleostomi</taxon>
        <taxon>Actinopterygii</taxon>
        <taxon>Neopterygii</taxon>
        <taxon>Teleostei</taxon>
        <taxon>Neoteleostei</taxon>
        <taxon>Acanthomorphata</taxon>
        <taxon>Zeiogadaria</taxon>
        <taxon>Gadariae</taxon>
        <taxon>Gadiformes</taxon>
        <taxon>Muraenolepidoidei</taxon>
        <taxon>Muraenolepididae</taxon>
        <taxon>Muraenolepis</taxon>
    </lineage>
</organism>
<evidence type="ECO:0000256" key="5">
    <source>
        <dbReference type="ARBA" id="ARBA00022989"/>
    </source>
</evidence>
<dbReference type="GO" id="GO:0005789">
    <property type="term" value="C:endoplasmic reticulum membrane"/>
    <property type="evidence" value="ECO:0007669"/>
    <property type="project" value="UniProtKB-SubCell"/>
</dbReference>
<proteinExistence type="inferred from homology"/>
<evidence type="ECO:0000256" key="6">
    <source>
        <dbReference type="ARBA" id="ARBA00023136"/>
    </source>
</evidence>
<evidence type="ECO:0000256" key="7">
    <source>
        <dbReference type="ARBA" id="ARBA00023180"/>
    </source>
</evidence>
<dbReference type="PANTHER" id="PTHR14463">
    <property type="entry name" value="LIPASE MATURATION FACTOR"/>
    <property type="match status" value="1"/>
</dbReference>
<feature type="region of interest" description="Disordered" evidence="9">
    <location>
        <begin position="600"/>
        <end position="640"/>
    </location>
</feature>
<evidence type="ECO:0000256" key="2">
    <source>
        <dbReference type="ARBA" id="ARBA00005512"/>
    </source>
</evidence>
<feature type="transmembrane region" description="Helical" evidence="8">
    <location>
        <begin position="150"/>
        <end position="171"/>
    </location>
</feature>
<feature type="transmembrane region" description="Helical" evidence="8">
    <location>
        <begin position="334"/>
        <end position="356"/>
    </location>
</feature>
<dbReference type="Proteomes" id="UP001148018">
    <property type="component" value="Unassembled WGS sequence"/>
</dbReference>
<keyword evidence="7" id="KW-0325">Glycoprotein</keyword>